<keyword evidence="2 7" id="KW-0285">Flavoprotein</keyword>
<evidence type="ECO:0000313" key="11">
    <source>
        <dbReference type="EMBL" id="ADL53085.1"/>
    </source>
</evidence>
<evidence type="ECO:0000313" key="12">
    <source>
        <dbReference type="Proteomes" id="UP000002730"/>
    </source>
</evidence>
<feature type="domain" description="DUS-like FMN-binding" evidence="10">
    <location>
        <begin position="6"/>
        <end position="297"/>
    </location>
</feature>
<dbReference type="PANTHER" id="PTHR45846:SF1">
    <property type="entry name" value="TRNA-DIHYDROURIDINE(47) SYNTHASE [NAD(P)(+)]-LIKE"/>
    <property type="match status" value="1"/>
</dbReference>
<feature type="binding site" evidence="9">
    <location>
        <position position="64"/>
    </location>
    <ligand>
        <name>FMN</name>
        <dbReference type="ChEBI" id="CHEBI:58210"/>
    </ligand>
</feature>
<dbReference type="Gene3D" id="3.20.20.70">
    <property type="entry name" value="Aldolase class I"/>
    <property type="match status" value="1"/>
</dbReference>
<dbReference type="InterPro" id="IPR001269">
    <property type="entry name" value="DUS_fam"/>
</dbReference>
<dbReference type="STRING" id="573061.Clocel_3406"/>
<dbReference type="HOGENOM" id="CLU_013299_6_0_9"/>
<dbReference type="PIRSF" id="PIRSF006621">
    <property type="entry name" value="Dus"/>
    <property type="match status" value="1"/>
</dbReference>
<feature type="active site" description="Proton donor" evidence="8">
    <location>
        <position position="94"/>
    </location>
</feature>
<dbReference type="InterPro" id="IPR018517">
    <property type="entry name" value="tRNA_hU_synthase_CS"/>
</dbReference>
<dbReference type="KEGG" id="ccb:Clocel_3406"/>
<dbReference type="InterPro" id="IPR013785">
    <property type="entry name" value="Aldolase_TIM"/>
</dbReference>
<dbReference type="CDD" id="cd02801">
    <property type="entry name" value="DUS_like_FMN"/>
    <property type="match status" value="1"/>
</dbReference>
<reference evidence="11 12" key="1">
    <citation type="submission" date="2010-08" db="EMBL/GenBank/DDBJ databases">
        <title>Complete sequence of Clostridium cellulovorans 743B.</title>
        <authorList>
            <consortium name="US DOE Joint Genome Institute"/>
            <person name="Lucas S."/>
            <person name="Copeland A."/>
            <person name="Lapidus A."/>
            <person name="Cheng J.-F."/>
            <person name="Bruce D."/>
            <person name="Goodwin L."/>
            <person name="Pitluck S."/>
            <person name="Chertkov O."/>
            <person name="Detter J.C."/>
            <person name="Han C."/>
            <person name="Tapia R."/>
            <person name="Land M."/>
            <person name="Hauser L."/>
            <person name="Chang Y.-J."/>
            <person name="Jeffries C."/>
            <person name="Kyrpides N."/>
            <person name="Ivanova N."/>
            <person name="Mikhailova N."/>
            <person name="Hemme C.L."/>
            <person name="Woyke T."/>
        </authorList>
    </citation>
    <scope>NUCLEOTIDE SEQUENCE [LARGE SCALE GENOMIC DNA]</scope>
    <source>
        <strain evidence="12">ATCC 35296 / DSM 3052 / OCM 3 / 743B</strain>
    </source>
</reference>
<evidence type="ECO:0000256" key="9">
    <source>
        <dbReference type="PIRSR" id="PIRSR006621-2"/>
    </source>
</evidence>
<dbReference type="Proteomes" id="UP000002730">
    <property type="component" value="Chromosome"/>
</dbReference>
<evidence type="ECO:0000256" key="5">
    <source>
        <dbReference type="ARBA" id="ARBA00022857"/>
    </source>
</evidence>
<dbReference type="PANTHER" id="PTHR45846">
    <property type="entry name" value="TRNA-DIHYDROURIDINE(47) SYNTHASE [NAD(P)(+)]-LIKE"/>
    <property type="match status" value="1"/>
</dbReference>
<dbReference type="GO" id="GO:0003723">
    <property type="term" value="F:RNA binding"/>
    <property type="evidence" value="ECO:0007669"/>
    <property type="project" value="TreeGrafter"/>
</dbReference>
<name>D9SVM4_CLOC7</name>
<evidence type="ECO:0000256" key="8">
    <source>
        <dbReference type="PIRSR" id="PIRSR006621-1"/>
    </source>
</evidence>
<evidence type="ECO:0000256" key="1">
    <source>
        <dbReference type="ARBA" id="ARBA00001917"/>
    </source>
</evidence>
<feature type="binding site" evidence="9">
    <location>
        <begin position="218"/>
        <end position="219"/>
    </location>
    <ligand>
        <name>FMN</name>
        <dbReference type="ChEBI" id="CHEBI:58210"/>
    </ligand>
</feature>
<dbReference type="GO" id="GO:0050660">
    <property type="term" value="F:flavin adenine dinucleotide binding"/>
    <property type="evidence" value="ECO:0007669"/>
    <property type="project" value="InterPro"/>
</dbReference>
<comment type="function">
    <text evidence="7">Catalyzes the synthesis of 5,6-dihydrouridine (D), a modified base found in the D-loop of most tRNAs, via the reduction of the C5-C6 double bond in target uridines.</text>
</comment>
<dbReference type="PROSITE" id="PS01136">
    <property type="entry name" value="UPF0034"/>
    <property type="match status" value="1"/>
</dbReference>
<dbReference type="RefSeq" id="WP_010073484.1">
    <property type="nucleotide sequence ID" value="NC_014393.1"/>
</dbReference>
<dbReference type="Pfam" id="PF01207">
    <property type="entry name" value="Dus"/>
    <property type="match status" value="1"/>
</dbReference>
<evidence type="ECO:0000256" key="3">
    <source>
        <dbReference type="ARBA" id="ARBA00022643"/>
    </source>
</evidence>
<dbReference type="GO" id="GO:0017150">
    <property type="term" value="F:tRNA dihydrouridine synthase activity"/>
    <property type="evidence" value="ECO:0007669"/>
    <property type="project" value="InterPro"/>
</dbReference>
<dbReference type="EC" id="1.3.1.-" evidence="7"/>
<dbReference type="eggNOG" id="COG0042">
    <property type="taxonomic scope" value="Bacteria"/>
</dbReference>
<evidence type="ECO:0000256" key="4">
    <source>
        <dbReference type="ARBA" id="ARBA00022694"/>
    </source>
</evidence>
<organism evidence="11 12">
    <name type="scientific">Clostridium cellulovorans (strain ATCC 35296 / DSM 3052 / OCM 3 / 743B)</name>
    <dbReference type="NCBI Taxonomy" id="573061"/>
    <lineage>
        <taxon>Bacteria</taxon>
        <taxon>Bacillati</taxon>
        <taxon>Bacillota</taxon>
        <taxon>Clostridia</taxon>
        <taxon>Eubacteriales</taxon>
        <taxon>Clostridiaceae</taxon>
        <taxon>Clostridium</taxon>
    </lineage>
</organism>
<sequence>MKFYFAPLEGVTVYLYRKAYETFFGQVDKYFMPFVSPTKNMCFTSRELNDILPEHNEGLNVVPQILTNNSEYFIHTMKDLMKFGYKEINLNLGCPAGTVVAKNKGSGFLAQREQLDQFLEEIFLKAETKISIKTRIGKDSPGEFYKLIEIFNKYPLEELIIHPRIQKDLYNNKPNMDVFKDAVSLSKNPICYNGDIFNAKDYTELIETYPNLDAVMLGRGLIANPALIGEIKNNNSADKKVMKEFHDKVYNSYQEILSGERNVLFKMMEFWFYMIHLFADSDKYLKKIRKTTSLRDYEAVIAMLFKELDIDKTKYRGFKHK</sequence>
<evidence type="ECO:0000256" key="6">
    <source>
        <dbReference type="ARBA" id="ARBA00023002"/>
    </source>
</evidence>
<evidence type="ECO:0000259" key="10">
    <source>
        <dbReference type="Pfam" id="PF01207"/>
    </source>
</evidence>
<feature type="binding site" evidence="9">
    <location>
        <position position="133"/>
    </location>
    <ligand>
        <name>FMN</name>
        <dbReference type="ChEBI" id="CHEBI:58210"/>
    </ligand>
</feature>
<feature type="binding site" evidence="9">
    <location>
        <position position="162"/>
    </location>
    <ligand>
        <name>FMN</name>
        <dbReference type="ChEBI" id="CHEBI:58210"/>
    </ligand>
</feature>
<keyword evidence="6 7" id="KW-0560">Oxidoreductase</keyword>
<dbReference type="AlphaFoldDB" id="D9SVM4"/>
<evidence type="ECO:0000256" key="2">
    <source>
        <dbReference type="ARBA" id="ARBA00022630"/>
    </source>
</evidence>
<keyword evidence="3 7" id="KW-0288">FMN</keyword>
<dbReference type="OrthoDB" id="9764501at2"/>
<keyword evidence="9" id="KW-0547">Nucleotide-binding</keyword>
<dbReference type="SUPFAM" id="SSF51395">
    <property type="entry name" value="FMN-linked oxidoreductases"/>
    <property type="match status" value="1"/>
</dbReference>
<protein>
    <recommendedName>
        <fullName evidence="7">tRNA-dihydrouridine synthase</fullName>
        <ecNumber evidence="7">1.3.1.-</ecNumber>
    </recommendedName>
</protein>
<evidence type="ECO:0000256" key="7">
    <source>
        <dbReference type="PIRNR" id="PIRNR006621"/>
    </source>
</evidence>
<gene>
    <name evidence="11" type="ordered locus">Clocel_3406</name>
</gene>
<keyword evidence="5" id="KW-0521">NADP</keyword>
<proteinExistence type="inferred from homology"/>
<dbReference type="InterPro" id="IPR035587">
    <property type="entry name" value="DUS-like_FMN-bd"/>
</dbReference>
<keyword evidence="4 7" id="KW-0819">tRNA processing</keyword>
<comment type="similarity">
    <text evidence="7">Belongs to the dus family.</text>
</comment>
<comment type="cofactor">
    <cofactor evidence="1 7 9">
        <name>FMN</name>
        <dbReference type="ChEBI" id="CHEBI:58210"/>
    </cofactor>
</comment>
<dbReference type="EMBL" id="CP002160">
    <property type="protein sequence ID" value="ADL53085.1"/>
    <property type="molecule type" value="Genomic_DNA"/>
</dbReference>
<accession>D9SVM4</accession>
<keyword evidence="12" id="KW-1185">Reference proteome</keyword>